<keyword evidence="1" id="KW-0479">Metal-binding</keyword>
<dbReference type="VEuPathDB" id="PlasmoDB:PmUG01_08040300"/>
<dbReference type="GO" id="GO:0008270">
    <property type="term" value="F:zinc ion binding"/>
    <property type="evidence" value="ECO:0007669"/>
    <property type="project" value="UniProtKB-KW"/>
</dbReference>
<evidence type="ECO:0000256" key="1">
    <source>
        <dbReference type="ARBA" id="ARBA00022723"/>
    </source>
</evidence>
<name>A0A1C3KYL8_PLAMA</name>
<reference evidence="7 8" key="1">
    <citation type="submission" date="2016-06" db="EMBL/GenBank/DDBJ databases">
        <authorList>
            <consortium name="Pathogen Informatics"/>
        </authorList>
    </citation>
    <scope>NUCLEOTIDE SEQUENCE [LARGE SCALE GENOMIC DNA]</scope>
    <source>
        <strain evidence="7">PmlGA01</strain>
    </source>
</reference>
<evidence type="ECO:0000256" key="5">
    <source>
        <dbReference type="SAM" id="MobiDB-lite"/>
    </source>
</evidence>
<feature type="region of interest" description="Disordered" evidence="5">
    <location>
        <begin position="364"/>
        <end position="390"/>
    </location>
</feature>
<protein>
    <submittedName>
        <fullName evidence="7">Zinc finger protein, putative</fullName>
    </submittedName>
</protein>
<dbReference type="Gene3D" id="3.30.40.10">
    <property type="entry name" value="Zinc/RING finger domain, C3HC4 (zinc finger)"/>
    <property type="match status" value="1"/>
</dbReference>
<sequence>MNAFASGPGNYRNRTLNVTSKCLNINYNIKTIEDGASIFCPQCNIPFNSKIRINPCYHIICNKCYELCVQQQSCLLCNSEINDVDFIFINDKIFICPYNDCKKGYFNEKSYNYHIYFKHQFLKENKLRMDDSRSRSSRSRSRSRSSRSRSSRSRSSSSRSSSISDSQHVIDGLSLTSPSNEMGRNNVFIPSSSSNIVGYNTGDISNKELIYEQRKNNMNNYYNDIGRGNNVNVTEGKKDSFPLEKTNTTMMMMMMMKNQMQENNFNVNSTVPDSSFASGATSTNKEEPIIGSYNGSSAANAIGIDVGGTNASCSGFSAASANASLCATSLNDNFTNQVQIVDKWNYTGFPFKSNFNSFNIPSDENIPAKANNESSKDNQGDDYDNLEDLM</sequence>
<proteinExistence type="inferred from homology"/>
<feature type="compositionally biased region" description="Basic residues" evidence="5">
    <location>
        <begin position="135"/>
        <end position="152"/>
    </location>
</feature>
<dbReference type="InterPro" id="IPR013087">
    <property type="entry name" value="Znf_C2H2_type"/>
</dbReference>
<dbReference type="Proteomes" id="UP000219799">
    <property type="component" value="Chromosome 8"/>
</dbReference>
<keyword evidence="2" id="KW-0863">Zinc-finger</keyword>
<comment type="similarity">
    <text evidence="4">Belongs to the Hakai family.</text>
</comment>
<evidence type="ECO:0000256" key="4">
    <source>
        <dbReference type="ARBA" id="ARBA00038499"/>
    </source>
</evidence>
<evidence type="ECO:0000313" key="8">
    <source>
        <dbReference type="Proteomes" id="UP000219799"/>
    </source>
</evidence>
<gene>
    <name evidence="7" type="primary">PmlGA01_080028100</name>
    <name evidence="7" type="ORF">PMLGA01_080028100</name>
</gene>
<evidence type="ECO:0000256" key="3">
    <source>
        <dbReference type="ARBA" id="ARBA00022833"/>
    </source>
</evidence>
<keyword evidence="3" id="KW-0862">Zinc</keyword>
<feature type="compositionally biased region" description="Polar residues" evidence="5">
    <location>
        <begin position="174"/>
        <end position="185"/>
    </location>
</feature>
<dbReference type="PROSITE" id="PS00028">
    <property type="entry name" value="ZINC_FINGER_C2H2_1"/>
    <property type="match status" value="1"/>
</dbReference>
<organism evidence="7 8">
    <name type="scientific">Plasmodium malariae</name>
    <dbReference type="NCBI Taxonomy" id="5858"/>
    <lineage>
        <taxon>Eukaryota</taxon>
        <taxon>Sar</taxon>
        <taxon>Alveolata</taxon>
        <taxon>Apicomplexa</taxon>
        <taxon>Aconoidasida</taxon>
        <taxon>Haemosporida</taxon>
        <taxon>Plasmodiidae</taxon>
        <taxon>Plasmodium</taxon>
        <taxon>Plasmodium (Plasmodium)</taxon>
    </lineage>
</organism>
<feature type="compositionally biased region" description="Low complexity" evidence="5">
    <location>
        <begin position="153"/>
        <end position="162"/>
    </location>
</feature>
<evidence type="ECO:0000313" key="7">
    <source>
        <dbReference type="EMBL" id="SBT79319.1"/>
    </source>
</evidence>
<dbReference type="GO" id="GO:0016567">
    <property type="term" value="P:protein ubiquitination"/>
    <property type="evidence" value="ECO:0007669"/>
    <property type="project" value="InterPro"/>
</dbReference>
<feature type="compositionally biased region" description="Acidic residues" evidence="5">
    <location>
        <begin position="380"/>
        <end position="390"/>
    </location>
</feature>
<evidence type="ECO:0000259" key="6">
    <source>
        <dbReference type="PROSITE" id="PS00028"/>
    </source>
</evidence>
<dbReference type="InterPro" id="IPR017907">
    <property type="entry name" value="Znf_RING_CS"/>
</dbReference>
<feature type="domain" description="C2H2-type" evidence="6">
    <location>
        <begin position="96"/>
        <end position="119"/>
    </location>
</feature>
<evidence type="ECO:0000256" key="2">
    <source>
        <dbReference type="ARBA" id="ARBA00022771"/>
    </source>
</evidence>
<dbReference type="GO" id="GO:0061630">
    <property type="term" value="F:ubiquitin protein ligase activity"/>
    <property type="evidence" value="ECO:0007669"/>
    <property type="project" value="InterPro"/>
</dbReference>
<dbReference type="GO" id="GO:0030155">
    <property type="term" value="P:regulation of cell adhesion"/>
    <property type="evidence" value="ECO:0007669"/>
    <property type="project" value="TreeGrafter"/>
</dbReference>
<dbReference type="PANTHER" id="PTHR13480:SF0">
    <property type="entry name" value="E3 UBIQUITIN-PROTEIN LIGASE HAKAI"/>
    <property type="match status" value="1"/>
</dbReference>
<dbReference type="EMBL" id="LT594496">
    <property type="protein sequence ID" value="SBT79319.1"/>
    <property type="molecule type" value="Genomic_DNA"/>
</dbReference>
<dbReference type="AlphaFoldDB" id="A0A1C3KYL8"/>
<dbReference type="InterPro" id="IPR013083">
    <property type="entry name" value="Znf_RING/FYVE/PHD"/>
</dbReference>
<dbReference type="PANTHER" id="PTHR13480">
    <property type="entry name" value="E3 UBIQUITIN-PROTEIN LIGASE HAKAI-RELATED"/>
    <property type="match status" value="1"/>
</dbReference>
<dbReference type="PROSITE" id="PS00518">
    <property type="entry name" value="ZF_RING_1"/>
    <property type="match status" value="1"/>
</dbReference>
<dbReference type="InterPro" id="IPR040383">
    <property type="entry name" value="HAKAI/CBLL2"/>
</dbReference>
<feature type="region of interest" description="Disordered" evidence="5">
    <location>
        <begin position="128"/>
        <end position="185"/>
    </location>
</feature>
<accession>A0A1C3KYL8</accession>